<dbReference type="SMART" id="SM00195">
    <property type="entry name" value="DSPc"/>
    <property type="match status" value="1"/>
</dbReference>
<dbReference type="EMBL" id="RQTK01000138">
    <property type="protein sequence ID" value="RUS86457.1"/>
    <property type="molecule type" value="Genomic_DNA"/>
</dbReference>
<dbReference type="AlphaFoldDB" id="A0A3S1HUP5"/>
<dbReference type="GO" id="GO:0005737">
    <property type="term" value="C:cytoplasm"/>
    <property type="evidence" value="ECO:0007669"/>
    <property type="project" value="TreeGrafter"/>
</dbReference>
<dbReference type="SMART" id="SM00404">
    <property type="entry name" value="PTPc_motif"/>
    <property type="match status" value="1"/>
</dbReference>
<dbReference type="InterPro" id="IPR020422">
    <property type="entry name" value="TYR_PHOSPHATASE_DUAL_dom"/>
</dbReference>
<comment type="caution">
    <text evidence="5">The sequence shown here is derived from an EMBL/GenBank/DDBJ whole genome shotgun (WGS) entry which is preliminary data.</text>
</comment>
<keyword evidence="6" id="KW-1185">Reference proteome</keyword>
<feature type="domain" description="Tyrosine specific protein phosphatases" evidence="4">
    <location>
        <begin position="132"/>
        <end position="190"/>
    </location>
</feature>
<dbReference type="SUPFAM" id="SSF52799">
    <property type="entry name" value="(Phosphotyrosine protein) phosphatases II"/>
    <property type="match status" value="1"/>
</dbReference>
<accession>A0A3S1HUP5</accession>
<proteinExistence type="predicted"/>
<evidence type="ECO:0000259" key="4">
    <source>
        <dbReference type="PROSITE" id="PS50056"/>
    </source>
</evidence>
<sequence>MAGQGMKPPPLKLTDLKSFDKNALRKTETIITHADGSRVIEGKDDKGIAYRRPSASSQHGFVLDTAEDLQVAEVRPFLLMGSQDAAHDMETLKKYGVTHILNVATGIENMFPHDFVYQTQEIRDLPEFPIFHGFQRAISFIDQCKESNGRVLVHCNAGISRSAAIVMAYLIQTEGMNVNDAFSYLRSKRPATCPNPGFLIQLENLHSTLYTKPKT</sequence>
<keyword evidence="1" id="KW-0378">Hydrolase</keyword>
<evidence type="ECO:0000313" key="6">
    <source>
        <dbReference type="Proteomes" id="UP000271974"/>
    </source>
</evidence>
<dbReference type="PANTHER" id="PTHR46377:SF1">
    <property type="entry name" value="DUAL SPECIFICITY PROTEIN PHOSPHATASE 19"/>
    <property type="match status" value="1"/>
</dbReference>
<dbReference type="PROSITE" id="PS50056">
    <property type="entry name" value="TYR_PHOSPHATASE_2"/>
    <property type="match status" value="1"/>
</dbReference>
<dbReference type="OrthoDB" id="10252009at2759"/>
<dbReference type="Pfam" id="PF00782">
    <property type="entry name" value="DSPc"/>
    <property type="match status" value="1"/>
</dbReference>
<evidence type="ECO:0000256" key="1">
    <source>
        <dbReference type="ARBA" id="ARBA00022801"/>
    </source>
</evidence>
<keyword evidence="2" id="KW-0904">Protein phosphatase</keyword>
<dbReference type="PROSITE" id="PS00383">
    <property type="entry name" value="TYR_PHOSPHATASE_1"/>
    <property type="match status" value="1"/>
</dbReference>
<gene>
    <name evidence="5" type="ORF">EGW08_005772</name>
</gene>
<evidence type="ECO:0000256" key="2">
    <source>
        <dbReference type="ARBA" id="ARBA00022912"/>
    </source>
</evidence>
<dbReference type="InterPro" id="IPR016130">
    <property type="entry name" value="Tyr_Pase_AS"/>
</dbReference>
<dbReference type="Proteomes" id="UP000271974">
    <property type="component" value="Unassembled WGS sequence"/>
</dbReference>
<evidence type="ECO:0000313" key="5">
    <source>
        <dbReference type="EMBL" id="RUS86457.1"/>
    </source>
</evidence>
<reference evidence="5 6" key="1">
    <citation type="submission" date="2019-01" db="EMBL/GenBank/DDBJ databases">
        <title>A draft genome assembly of the solar-powered sea slug Elysia chlorotica.</title>
        <authorList>
            <person name="Cai H."/>
            <person name="Li Q."/>
            <person name="Fang X."/>
            <person name="Li J."/>
            <person name="Curtis N.E."/>
            <person name="Altenburger A."/>
            <person name="Shibata T."/>
            <person name="Feng M."/>
            <person name="Maeda T."/>
            <person name="Schwartz J.A."/>
            <person name="Shigenobu S."/>
            <person name="Lundholm N."/>
            <person name="Nishiyama T."/>
            <person name="Yang H."/>
            <person name="Hasebe M."/>
            <person name="Li S."/>
            <person name="Pierce S.K."/>
            <person name="Wang J."/>
        </authorList>
    </citation>
    <scope>NUCLEOTIDE SEQUENCE [LARGE SCALE GENOMIC DNA]</scope>
    <source>
        <strain evidence="5">EC2010</strain>
        <tissue evidence="5">Whole organism of an adult</tissue>
    </source>
</reference>
<dbReference type="STRING" id="188477.A0A3S1HUP5"/>
<organism evidence="5 6">
    <name type="scientific">Elysia chlorotica</name>
    <name type="common">Eastern emerald elysia</name>
    <name type="synonym">Sea slug</name>
    <dbReference type="NCBI Taxonomy" id="188477"/>
    <lineage>
        <taxon>Eukaryota</taxon>
        <taxon>Metazoa</taxon>
        <taxon>Spiralia</taxon>
        <taxon>Lophotrochozoa</taxon>
        <taxon>Mollusca</taxon>
        <taxon>Gastropoda</taxon>
        <taxon>Heterobranchia</taxon>
        <taxon>Euthyneura</taxon>
        <taxon>Panpulmonata</taxon>
        <taxon>Sacoglossa</taxon>
        <taxon>Placobranchoidea</taxon>
        <taxon>Plakobranchidae</taxon>
        <taxon>Elysia</taxon>
    </lineage>
</organism>
<name>A0A3S1HUP5_ELYCH</name>
<dbReference type="PROSITE" id="PS50054">
    <property type="entry name" value="TYR_PHOSPHATASE_DUAL"/>
    <property type="match status" value="1"/>
</dbReference>
<evidence type="ECO:0000259" key="3">
    <source>
        <dbReference type="PROSITE" id="PS50054"/>
    </source>
</evidence>
<feature type="domain" description="Tyrosine-protein phosphatase" evidence="3">
    <location>
        <begin position="70"/>
        <end position="211"/>
    </location>
</feature>
<protein>
    <recommendedName>
        <fullName evidence="7">Protein-serine/threonine phosphatase</fullName>
    </recommendedName>
</protein>
<dbReference type="GO" id="GO:0008579">
    <property type="term" value="F:JUN kinase phosphatase activity"/>
    <property type="evidence" value="ECO:0007669"/>
    <property type="project" value="TreeGrafter"/>
</dbReference>
<evidence type="ECO:0008006" key="7">
    <source>
        <dbReference type="Google" id="ProtNLM"/>
    </source>
</evidence>
<dbReference type="InterPro" id="IPR000340">
    <property type="entry name" value="Dual-sp_phosphatase_cat-dom"/>
</dbReference>
<dbReference type="InterPro" id="IPR000387">
    <property type="entry name" value="Tyr_Pase_dom"/>
</dbReference>
<dbReference type="PANTHER" id="PTHR46377">
    <property type="entry name" value="DUAL SPECIFICITY PROTEIN PHOSPHATASE 19"/>
    <property type="match status" value="1"/>
</dbReference>
<dbReference type="InterPro" id="IPR003595">
    <property type="entry name" value="Tyr_Pase_cat"/>
</dbReference>
<dbReference type="Gene3D" id="3.90.190.10">
    <property type="entry name" value="Protein tyrosine phosphatase superfamily"/>
    <property type="match status" value="1"/>
</dbReference>
<dbReference type="InterPro" id="IPR029021">
    <property type="entry name" value="Prot-tyrosine_phosphatase-like"/>
</dbReference>